<evidence type="ECO:0000313" key="2">
    <source>
        <dbReference type="Proteomes" id="UP000010420"/>
    </source>
</evidence>
<gene>
    <name evidence="1" type="ORF">HMPREF0216_02882</name>
</gene>
<proteinExistence type="predicted"/>
<dbReference type="PATRIC" id="fig|545697.3.peg.2833"/>
<dbReference type="Proteomes" id="UP000010420">
    <property type="component" value="Unassembled WGS sequence"/>
</dbReference>
<keyword evidence="2" id="KW-1185">Reference proteome</keyword>
<reference evidence="1 2" key="1">
    <citation type="submission" date="2012-05" db="EMBL/GenBank/DDBJ databases">
        <authorList>
            <person name="Weinstock G."/>
            <person name="Sodergren E."/>
            <person name="Lobos E.A."/>
            <person name="Fulton L."/>
            <person name="Fulton R."/>
            <person name="Courtney L."/>
            <person name="Fronick C."/>
            <person name="O'Laughlin M."/>
            <person name="Godfrey J."/>
            <person name="Wilson R.M."/>
            <person name="Miner T."/>
            <person name="Farmer C."/>
            <person name="Delehaunty K."/>
            <person name="Cordes M."/>
            <person name="Minx P."/>
            <person name="Tomlinson C."/>
            <person name="Chen J."/>
            <person name="Wollam A."/>
            <person name="Pepin K.H."/>
            <person name="Bhonagiri V."/>
            <person name="Zhang X."/>
            <person name="Suruliraj S."/>
            <person name="Warren W."/>
            <person name="Mitreva M."/>
            <person name="Mardis E.R."/>
            <person name="Wilson R.K."/>
        </authorList>
    </citation>
    <scope>NUCLEOTIDE SEQUENCE [LARGE SCALE GENOMIC DNA]</scope>
    <source>
        <strain evidence="1 2">DSM 1785</strain>
    </source>
</reference>
<dbReference type="RefSeq" id="WP_005215133.1">
    <property type="nucleotide sequence ID" value="NZ_KB291681.1"/>
</dbReference>
<sequence>MKVFNNIVDLGNELGVLQELDELEEAFVRNLGYDYFIYKGTEIKVGIKNNNINFILLDNEDDTDCKKYFMEYEKNEYRWIVYVDDIEKWQECKVLDVDNTRLGINRATVVTPAGTKLNRRVKFVLDEEDEDFRQDGCIYFIEK</sequence>
<accession>L1Q7C1</accession>
<name>L1Q7C1_9CLOT</name>
<dbReference type="EMBL" id="AMEZ01000093">
    <property type="protein sequence ID" value="EKY23869.1"/>
    <property type="molecule type" value="Genomic_DNA"/>
</dbReference>
<comment type="caution">
    <text evidence="1">The sequence shown here is derived from an EMBL/GenBank/DDBJ whole genome shotgun (WGS) entry which is preliminary data.</text>
</comment>
<dbReference type="STRING" id="545697.HMPREF0216_02882"/>
<dbReference type="AlphaFoldDB" id="L1Q7C1"/>
<dbReference type="HOGENOM" id="CLU_1802737_0_0_9"/>
<organism evidence="1 2">
    <name type="scientific">Clostridium celatum DSM 1785</name>
    <dbReference type="NCBI Taxonomy" id="545697"/>
    <lineage>
        <taxon>Bacteria</taxon>
        <taxon>Bacillati</taxon>
        <taxon>Bacillota</taxon>
        <taxon>Clostridia</taxon>
        <taxon>Eubacteriales</taxon>
        <taxon>Clostridiaceae</taxon>
        <taxon>Clostridium</taxon>
    </lineage>
</organism>
<protein>
    <submittedName>
        <fullName evidence="1">Uncharacterized protein</fullName>
    </submittedName>
</protein>
<evidence type="ECO:0000313" key="1">
    <source>
        <dbReference type="EMBL" id="EKY23869.1"/>
    </source>
</evidence>